<name>A0A9Q1IMG5_SYNKA</name>
<gene>
    <name evidence="2" type="ORF">SKAU_G00302700</name>
</gene>
<proteinExistence type="predicted"/>
<feature type="region of interest" description="Disordered" evidence="1">
    <location>
        <begin position="60"/>
        <end position="84"/>
    </location>
</feature>
<protein>
    <submittedName>
        <fullName evidence="2">Uncharacterized protein</fullName>
    </submittedName>
</protein>
<keyword evidence="3" id="KW-1185">Reference proteome</keyword>
<comment type="caution">
    <text evidence="2">The sequence shown here is derived from an EMBL/GenBank/DDBJ whole genome shotgun (WGS) entry which is preliminary data.</text>
</comment>
<reference evidence="2" key="1">
    <citation type="journal article" date="2023" name="Science">
        <title>Genome structures resolve the early diversification of teleost fishes.</title>
        <authorList>
            <person name="Parey E."/>
            <person name="Louis A."/>
            <person name="Montfort J."/>
            <person name="Bouchez O."/>
            <person name="Roques C."/>
            <person name="Iampietro C."/>
            <person name="Lluch J."/>
            <person name="Castinel A."/>
            <person name="Donnadieu C."/>
            <person name="Desvignes T."/>
            <person name="Floi Bucao C."/>
            <person name="Jouanno E."/>
            <person name="Wen M."/>
            <person name="Mejri S."/>
            <person name="Dirks R."/>
            <person name="Jansen H."/>
            <person name="Henkel C."/>
            <person name="Chen W.J."/>
            <person name="Zahm M."/>
            <person name="Cabau C."/>
            <person name="Klopp C."/>
            <person name="Thompson A.W."/>
            <person name="Robinson-Rechavi M."/>
            <person name="Braasch I."/>
            <person name="Lecointre G."/>
            <person name="Bobe J."/>
            <person name="Postlethwait J.H."/>
            <person name="Berthelot C."/>
            <person name="Roest Crollius H."/>
            <person name="Guiguen Y."/>
        </authorList>
    </citation>
    <scope>NUCLEOTIDE SEQUENCE</scope>
    <source>
        <strain evidence="2">WJC10195</strain>
    </source>
</reference>
<sequence>MDLFPCREKIAFWDNEDPMARPRLPPVIYICRNSPVKSSPPSSAPSALLRLLLRCRDPRPAPHPVSARPGRRSSSSPGIWQRCS</sequence>
<accession>A0A9Q1IMG5</accession>
<organism evidence="2 3">
    <name type="scientific">Synaphobranchus kaupii</name>
    <name type="common">Kaup's arrowtooth eel</name>
    <dbReference type="NCBI Taxonomy" id="118154"/>
    <lineage>
        <taxon>Eukaryota</taxon>
        <taxon>Metazoa</taxon>
        <taxon>Chordata</taxon>
        <taxon>Craniata</taxon>
        <taxon>Vertebrata</taxon>
        <taxon>Euteleostomi</taxon>
        <taxon>Actinopterygii</taxon>
        <taxon>Neopterygii</taxon>
        <taxon>Teleostei</taxon>
        <taxon>Anguilliformes</taxon>
        <taxon>Synaphobranchidae</taxon>
        <taxon>Synaphobranchus</taxon>
    </lineage>
</organism>
<evidence type="ECO:0000313" key="2">
    <source>
        <dbReference type="EMBL" id="KAJ8346077.1"/>
    </source>
</evidence>
<dbReference type="Proteomes" id="UP001152622">
    <property type="component" value="Chromosome 12"/>
</dbReference>
<dbReference type="EMBL" id="JAINUF010000012">
    <property type="protein sequence ID" value="KAJ8346077.1"/>
    <property type="molecule type" value="Genomic_DNA"/>
</dbReference>
<evidence type="ECO:0000313" key="3">
    <source>
        <dbReference type="Proteomes" id="UP001152622"/>
    </source>
</evidence>
<dbReference type="AlphaFoldDB" id="A0A9Q1IMG5"/>
<evidence type="ECO:0000256" key="1">
    <source>
        <dbReference type="SAM" id="MobiDB-lite"/>
    </source>
</evidence>